<gene>
    <name evidence="3" type="ORF">ACFO8Q_23370</name>
</gene>
<evidence type="ECO:0000256" key="1">
    <source>
        <dbReference type="SAM" id="Coils"/>
    </source>
</evidence>
<evidence type="ECO:0000313" key="4">
    <source>
        <dbReference type="Proteomes" id="UP001596002"/>
    </source>
</evidence>
<dbReference type="Pfam" id="PF01548">
    <property type="entry name" value="DEDD_Tnp_IS110"/>
    <property type="match status" value="1"/>
</dbReference>
<dbReference type="InterPro" id="IPR047650">
    <property type="entry name" value="Transpos_IS110"/>
</dbReference>
<keyword evidence="1" id="KW-0175">Coiled coil</keyword>
<dbReference type="InterPro" id="IPR002525">
    <property type="entry name" value="Transp_IS110-like_N"/>
</dbReference>
<dbReference type="RefSeq" id="WP_380029621.1">
    <property type="nucleotide sequence ID" value="NZ_JBHSHC010000157.1"/>
</dbReference>
<reference evidence="4" key="1">
    <citation type="journal article" date="2019" name="Int. J. Syst. Evol. Microbiol.">
        <title>The Global Catalogue of Microorganisms (GCM) 10K type strain sequencing project: providing services to taxonomists for standard genome sequencing and annotation.</title>
        <authorList>
            <consortium name="The Broad Institute Genomics Platform"/>
            <consortium name="The Broad Institute Genome Sequencing Center for Infectious Disease"/>
            <person name="Wu L."/>
            <person name="Ma J."/>
        </authorList>
    </citation>
    <scope>NUCLEOTIDE SEQUENCE [LARGE SCALE GENOMIC DNA]</scope>
    <source>
        <strain evidence="4">WYCCWR 12678</strain>
    </source>
</reference>
<protein>
    <submittedName>
        <fullName evidence="3">IS110 family transposase</fullName>
    </submittedName>
</protein>
<organism evidence="3 4">
    <name type="scientific">Effusibacillus consociatus</name>
    <dbReference type="NCBI Taxonomy" id="1117041"/>
    <lineage>
        <taxon>Bacteria</taxon>
        <taxon>Bacillati</taxon>
        <taxon>Bacillota</taxon>
        <taxon>Bacilli</taxon>
        <taxon>Bacillales</taxon>
        <taxon>Alicyclobacillaceae</taxon>
        <taxon>Effusibacillus</taxon>
    </lineage>
</organism>
<evidence type="ECO:0000259" key="2">
    <source>
        <dbReference type="Pfam" id="PF01548"/>
    </source>
</evidence>
<proteinExistence type="predicted"/>
<feature type="domain" description="Transposase IS110-like N-terminal" evidence="2">
    <location>
        <begin position="9"/>
        <end position="155"/>
    </location>
</feature>
<keyword evidence="4" id="KW-1185">Reference proteome</keyword>
<dbReference type="Proteomes" id="UP001596002">
    <property type="component" value="Unassembled WGS sequence"/>
</dbReference>
<comment type="caution">
    <text evidence="3">The sequence shown here is derived from an EMBL/GenBank/DDBJ whole genome shotgun (WGS) entry which is preliminary data.</text>
</comment>
<sequence length="257" mass="28859">MEAILESCCGLDVHRHTVVACLLAGSLDQRPRKEIRTFSTMSNGLKELLAWLQSERCTHVAIESTGTYWKPVFQVLEGHFNIKLANAQRIKNVSGRKNDISDAEWIAKLLRSGHIAGSFVPPQDIRTLRELTRHKKKLIQNITIEKNRIQKLLDTAGNKLASAVSDVFGVTGRVILQHLMDHGEIDALDIKLSLHHRFLLRGSWAHLRFLEQSLADIDAQIDSLLTRQVEVESLGGIHGIDRNAASIILPEIEVKLH</sequence>
<dbReference type="PANTHER" id="PTHR33055:SF13">
    <property type="entry name" value="TRANSPOSASE"/>
    <property type="match status" value="1"/>
</dbReference>
<feature type="coiled-coil region" evidence="1">
    <location>
        <begin position="128"/>
        <end position="155"/>
    </location>
</feature>
<accession>A0ABV9Q6V2</accession>
<dbReference type="NCBIfam" id="NF033542">
    <property type="entry name" value="transpos_IS110"/>
    <property type="match status" value="1"/>
</dbReference>
<name>A0ABV9Q6V2_9BACL</name>
<dbReference type="PANTHER" id="PTHR33055">
    <property type="entry name" value="TRANSPOSASE FOR INSERTION SEQUENCE ELEMENT IS1111A"/>
    <property type="match status" value="1"/>
</dbReference>
<dbReference type="EMBL" id="JBHSHC010000157">
    <property type="protein sequence ID" value="MFC4770221.1"/>
    <property type="molecule type" value="Genomic_DNA"/>
</dbReference>
<evidence type="ECO:0000313" key="3">
    <source>
        <dbReference type="EMBL" id="MFC4770221.1"/>
    </source>
</evidence>